<accession>A0AA42GUL8</accession>
<protein>
    <submittedName>
        <fullName evidence="1">Uncharacterized protein</fullName>
    </submittedName>
</protein>
<gene>
    <name evidence="1" type="ORF">N7376_04795</name>
</gene>
<reference evidence="1" key="1">
    <citation type="submission" date="2022-09" db="EMBL/GenBank/DDBJ databases">
        <title>Intensive care unit water sources are persistently colonized with multi-drug resistant bacteria and are the site of extensive horizontal gene transfer of antibiotic resistance genes.</title>
        <authorList>
            <person name="Diorio-Toth L."/>
        </authorList>
    </citation>
    <scope>NUCLEOTIDE SEQUENCE</scope>
    <source>
        <strain evidence="1">GD04153</strain>
    </source>
</reference>
<name>A0AA42GUL8_9HYPH</name>
<dbReference type="AlphaFoldDB" id="A0AA42GUL8"/>
<sequence>MTIPVVKTAIAPNNGMPAHPAPSAVSMNVAQLSVGADAPASHTIAATTSLIQICATSDVLFYTDKAGEEFTPDFGMPISGGGYFSYSVDAGCTLHFSAEKAALVYVLEG</sequence>
<dbReference type="Proteomes" id="UP001158087">
    <property type="component" value="Unassembled WGS sequence"/>
</dbReference>
<evidence type="ECO:0000313" key="2">
    <source>
        <dbReference type="Proteomes" id="UP001158087"/>
    </source>
</evidence>
<evidence type="ECO:0000313" key="1">
    <source>
        <dbReference type="EMBL" id="MDH0123301.1"/>
    </source>
</evidence>
<comment type="caution">
    <text evidence="1">The sequence shown here is derived from an EMBL/GenBank/DDBJ whole genome shotgun (WGS) entry which is preliminary data.</text>
</comment>
<proteinExistence type="predicted"/>
<organism evidence="1 2">
    <name type="scientific">Brucella intermedia GD04153</name>
    <dbReference type="NCBI Taxonomy" id="2975438"/>
    <lineage>
        <taxon>Bacteria</taxon>
        <taxon>Pseudomonadati</taxon>
        <taxon>Pseudomonadota</taxon>
        <taxon>Alphaproteobacteria</taxon>
        <taxon>Hyphomicrobiales</taxon>
        <taxon>Brucellaceae</taxon>
        <taxon>Brucella/Ochrobactrum group</taxon>
        <taxon>Brucella</taxon>
    </lineage>
</organism>
<dbReference type="EMBL" id="JAODYY010000001">
    <property type="protein sequence ID" value="MDH0123301.1"/>
    <property type="molecule type" value="Genomic_DNA"/>
</dbReference>